<organism evidence="1 2">
    <name type="scientific">Coptis chinensis</name>
    <dbReference type="NCBI Taxonomy" id="261450"/>
    <lineage>
        <taxon>Eukaryota</taxon>
        <taxon>Viridiplantae</taxon>
        <taxon>Streptophyta</taxon>
        <taxon>Embryophyta</taxon>
        <taxon>Tracheophyta</taxon>
        <taxon>Spermatophyta</taxon>
        <taxon>Magnoliopsida</taxon>
        <taxon>Ranunculales</taxon>
        <taxon>Ranunculaceae</taxon>
        <taxon>Coptidoideae</taxon>
        <taxon>Coptis</taxon>
    </lineage>
</organism>
<proteinExistence type="predicted"/>
<name>A0A835GV39_9MAGN</name>
<protein>
    <submittedName>
        <fullName evidence="1">Uncharacterized protein</fullName>
    </submittedName>
</protein>
<evidence type="ECO:0000313" key="2">
    <source>
        <dbReference type="Proteomes" id="UP000631114"/>
    </source>
</evidence>
<accession>A0A835GV39</accession>
<dbReference type="OrthoDB" id="360521at2759"/>
<sequence length="90" mass="9842">MLFCCCGANDDDDEVIASFFKGDKTHAAVVLQGRAEHVALGNTWIVAAEALSRSKQAKLDESATQAATMEMVYQMVAIEDLQDTHHNLPF</sequence>
<dbReference type="AlphaFoldDB" id="A0A835GV39"/>
<dbReference type="Proteomes" id="UP000631114">
    <property type="component" value="Unassembled WGS sequence"/>
</dbReference>
<comment type="caution">
    <text evidence="1">The sequence shown here is derived from an EMBL/GenBank/DDBJ whole genome shotgun (WGS) entry which is preliminary data.</text>
</comment>
<evidence type="ECO:0000313" key="1">
    <source>
        <dbReference type="EMBL" id="KAF9588125.1"/>
    </source>
</evidence>
<keyword evidence="2" id="KW-1185">Reference proteome</keyword>
<reference evidence="1 2" key="1">
    <citation type="submission" date="2020-10" db="EMBL/GenBank/DDBJ databases">
        <title>The Coptis chinensis genome and diversification of protoberbering-type alkaloids.</title>
        <authorList>
            <person name="Wang B."/>
            <person name="Shu S."/>
            <person name="Song C."/>
            <person name="Liu Y."/>
        </authorList>
    </citation>
    <scope>NUCLEOTIDE SEQUENCE [LARGE SCALE GENOMIC DNA]</scope>
    <source>
        <strain evidence="1">HL-2020</strain>
        <tissue evidence="1">Leaf</tissue>
    </source>
</reference>
<gene>
    <name evidence="1" type="ORF">IFM89_007601</name>
</gene>
<dbReference type="EMBL" id="JADFTS010000009">
    <property type="protein sequence ID" value="KAF9588125.1"/>
    <property type="molecule type" value="Genomic_DNA"/>
</dbReference>